<feature type="region of interest" description="Disordered" evidence="1">
    <location>
        <begin position="30"/>
        <end position="75"/>
    </location>
</feature>
<dbReference type="STRING" id="1448320.A0A319E065"/>
<dbReference type="SUPFAM" id="SSF56801">
    <property type="entry name" value="Acetyl-CoA synthetase-like"/>
    <property type="match status" value="1"/>
</dbReference>
<dbReference type="AlphaFoldDB" id="A0A319E065"/>
<dbReference type="InterPro" id="IPR042099">
    <property type="entry name" value="ANL_N_sf"/>
</dbReference>
<organism evidence="2 3">
    <name type="scientific">Aspergillus ellipticus CBS 707.79</name>
    <dbReference type="NCBI Taxonomy" id="1448320"/>
    <lineage>
        <taxon>Eukaryota</taxon>
        <taxon>Fungi</taxon>
        <taxon>Dikarya</taxon>
        <taxon>Ascomycota</taxon>
        <taxon>Pezizomycotina</taxon>
        <taxon>Eurotiomycetes</taxon>
        <taxon>Eurotiomycetidae</taxon>
        <taxon>Eurotiales</taxon>
        <taxon>Aspergillaceae</taxon>
        <taxon>Aspergillus</taxon>
        <taxon>Aspergillus subgen. Circumdati</taxon>
    </lineage>
</organism>
<name>A0A319E065_9EURO</name>
<evidence type="ECO:0000256" key="1">
    <source>
        <dbReference type="SAM" id="MobiDB-lite"/>
    </source>
</evidence>
<evidence type="ECO:0000313" key="3">
    <source>
        <dbReference type="Proteomes" id="UP000247810"/>
    </source>
</evidence>
<accession>A0A319E065</accession>
<gene>
    <name evidence="2" type="ORF">BO71DRAFT_393806</name>
</gene>
<dbReference type="EMBL" id="KZ825798">
    <property type="protein sequence ID" value="PYH99837.1"/>
    <property type="molecule type" value="Genomic_DNA"/>
</dbReference>
<protein>
    <submittedName>
        <fullName evidence="2">Uncharacterized protein</fullName>
    </submittedName>
</protein>
<keyword evidence="3" id="KW-1185">Reference proteome</keyword>
<dbReference type="OrthoDB" id="6614653at2759"/>
<dbReference type="VEuPathDB" id="FungiDB:BO71DRAFT_393806"/>
<sequence length="299" mass="32838">MCQACIPADNYDCDSDLEYSDNECACPHDHKAEGQGHSHEHEHEYEHKHEHGHSHQDVQKEVNDEEDDPNAQKVTFPSDPFFNRLIDATDLYKHDVIINDATYGLQLTYAQFLHDVQALRVNIQRSVPADSLNANGTFKEGAGFIGVLAEIQYPFFVASLAVLALGGVIVPMGHAPEPDQAIAVIEESKAVVLVFDPTQEELAAAVKQKQGKEAVPQLPIEINLAQKSSEKYVFGTQNLDIAATRPALLLFGGDDLPGVLKRQTFYERATASANSPQPEMTDVMMLCFLICLSSGPPPS</sequence>
<proteinExistence type="predicted"/>
<feature type="compositionally biased region" description="Basic and acidic residues" evidence="1">
    <location>
        <begin position="30"/>
        <end position="62"/>
    </location>
</feature>
<dbReference type="Gene3D" id="3.40.50.12780">
    <property type="entry name" value="N-terminal domain of ligase-like"/>
    <property type="match status" value="1"/>
</dbReference>
<reference evidence="2 3" key="1">
    <citation type="submission" date="2018-02" db="EMBL/GenBank/DDBJ databases">
        <title>The genomes of Aspergillus section Nigri reveals drivers in fungal speciation.</title>
        <authorList>
            <consortium name="DOE Joint Genome Institute"/>
            <person name="Vesth T.C."/>
            <person name="Nybo J."/>
            <person name="Theobald S."/>
            <person name="Brandl J."/>
            <person name="Frisvad J.C."/>
            <person name="Nielsen K.F."/>
            <person name="Lyhne E.K."/>
            <person name="Kogle M.E."/>
            <person name="Kuo A."/>
            <person name="Riley R."/>
            <person name="Clum A."/>
            <person name="Nolan M."/>
            <person name="Lipzen A."/>
            <person name="Salamov A."/>
            <person name="Henrissat B."/>
            <person name="Wiebenga A."/>
            <person name="De vries R.P."/>
            <person name="Grigoriev I.V."/>
            <person name="Mortensen U.H."/>
            <person name="Andersen M.R."/>
            <person name="Baker S.E."/>
        </authorList>
    </citation>
    <scope>NUCLEOTIDE SEQUENCE [LARGE SCALE GENOMIC DNA]</scope>
    <source>
        <strain evidence="2 3">CBS 707.79</strain>
    </source>
</reference>
<dbReference type="Proteomes" id="UP000247810">
    <property type="component" value="Unassembled WGS sequence"/>
</dbReference>
<evidence type="ECO:0000313" key="2">
    <source>
        <dbReference type="EMBL" id="PYH99837.1"/>
    </source>
</evidence>